<feature type="non-terminal residue" evidence="12">
    <location>
        <position position="286"/>
    </location>
</feature>
<evidence type="ECO:0000313" key="13">
    <source>
        <dbReference type="Proteomes" id="UP000193380"/>
    </source>
</evidence>
<evidence type="ECO:0000256" key="7">
    <source>
        <dbReference type="ARBA" id="ARBA00023180"/>
    </source>
</evidence>
<dbReference type="Pfam" id="PF00020">
    <property type="entry name" value="TNFR_c6"/>
    <property type="match status" value="3"/>
</dbReference>
<keyword evidence="4 10" id="KW-0732">Signal</keyword>
<dbReference type="Proteomes" id="UP000193380">
    <property type="component" value="Unassembled WGS sequence"/>
</dbReference>
<feature type="signal peptide" evidence="10">
    <location>
        <begin position="1"/>
        <end position="28"/>
    </location>
</feature>
<protein>
    <recommendedName>
        <fullName evidence="11">TNFR-Cys domain-containing protein</fullName>
    </recommendedName>
</protein>
<evidence type="ECO:0000256" key="5">
    <source>
        <dbReference type="ARBA" id="ARBA00022737"/>
    </source>
</evidence>
<accession>A0A060Z9Z4</accession>
<dbReference type="SMART" id="SM00208">
    <property type="entry name" value="TNFR"/>
    <property type="match status" value="3"/>
</dbReference>
<dbReference type="CDD" id="cd13412">
    <property type="entry name" value="TNFRSF11B_teleost"/>
    <property type="match status" value="1"/>
</dbReference>
<dbReference type="PaxDb" id="8022-A0A060Z9Z4"/>
<keyword evidence="9" id="KW-1133">Transmembrane helix</keyword>
<dbReference type="InterPro" id="IPR034043">
    <property type="entry name" value="TNFRSF11B_N_teleost"/>
</dbReference>
<keyword evidence="9" id="KW-0472">Membrane</keyword>
<organism evidence="12 13">
    <name type="scientific">Oncorhynchus mykiss</name>
    <name type="common">Rainbow trout</name>
    <name type="synonym">Salmo gairdneri</name>
    <dbReference type="NCBI Taxonomy" id="8022"/>
    <lineage>
        <taxon>Eukaryota</taxon>
        <taxon>Metazoa</taxon>
        <taxon>Chordata</taxon>
        <taxon>Craniata</taxon>
        <taxon>Vertebrata</taxon>
        <taxon>Euteleostomi</taxon>
        <taxon>Actinopterygii</taxon>
        <taxon>Neopterygii</taxon>
        <taxon>Teleostei</taxon>
        <taxon>Protacanthopterygii</taxon>
        <taxon>Salmoniformes</taxon>
        <taxon>Salmonidae</taxon>
        <taxon>Salmoninae</taxon>
        <taxon>Oncorhynchus</taxon>
    </lineage>
</organism>
<evidence type="ECO:0000256" key="1">
    <source>
        <dbReference type="ARBA" id="ARBA00004613"/>
    </source>
</evidence>
<feature type="domain" description="TNFR-Cys" evidence="11">
    <location>
        <begin position="77"/>
        <end position="118"/>
    </location>
</feature>
<feature type="transmembrane region" description="Helical" evidence="9">
    <location>
        <begin position="249"/>
        <end position="268"/>
    </location>
</feature>
<keyword evidence="2" id="KW-0964">Secreted</keyword>
<dbReference type="SMART" id="SM01411">
    <property type="entry name" value="Ephrin_rec_like"/>
    <property type="match status" value="2"/>
</dbReference>
<feature type="disulfide bond" evidence="8">
    <location>
        <begin position="78"/>
        <end position="93"/>
    </location>
</feature>
<gene>
    <name evidence="12" type="ORF">GSONMT00035852001</name>
</gene>
<dbReference type="Gene3D" id="2.10.50.10">
    <property type="entry name" value="Tumor Necrosis Factor Receptor, subunit A, domain 2"/>
    <property type="match status" value="2"/>
</dbReference>
<evidence type="ECO:0000256" key="2">
    <source>
        <dbReference type="ARBA" id="ARBA00022525"/>
    </source>
</evidence>
<dbReference type="AlphaFoldDB" id="A0A060Z9Z4"/>
<proteinExistence type="predicted"/>
<evidence type="ECO:0000256" key="10">
    <source>
        <dbReference type="SAM" id="SignalP"/>
    </source>
</evidence>
<dbReference type="GO" id="GO:0006915">
    <property type="term" value="P:apoptotic process"/>
    <property type="evidence" value="ECO:0007669"/>
    <property type="project" value="UniProtKB-KW"/>
</dbReference>
<comment type="caution">
    <text evidence="8">Lacks conserved residue(s) required for the propagation of feature annotation.</text>
</comment>
<dbReference type="PANTHER" id="PTHR23097:SF90">
    <property type="entry name" value="TUMOR NECROSIS FACTOR RECEPTOR SUPERFAMILY MEMBER 11B"/>
    <property type="match status" value="1"/>
</dbReference>
<dbReference type="GO" id="GO:0005576">
    <property type="term" value="C:extracellular region"/>
    <property type="evidence" value="ECO:0007669"/>
    <property type="project" value="UniProtKB-SubCell"/>
</dbReference>
<evidence type="ECO:0000259" key="11">
    <source>
        <dbReference type="PROSITE" id="PS50050"/>
    </source>
</evidence>
<evidence type="ECO:0000256" key="4">
    <source>
        <dbReference type="ARBA" id="ARBA00022729"/>
    </source>
</evidence>
<dbReference type="STRING" id="8022.A0A060Z9Z4"/>
<evidence type="ECO:0000256" key="6">
    <source>
        <dbReference type="ARBA" id="ARBA00023157"/>
    </source>
</evidence>
<dbReference type="EMBL" id="FR961914">
    <property type="protein sequence ID" value="CDR00851.1"/>
    <property type="molecule type" value="Genomic_DNA"/>
</dbReference>
<dbReference type="CDD" id="cd00185">
    <property type="entry name" value="TNFRSF"/>
    <property type="match status" value="1"/>
</dbReference>
<keyword evidence="9" id="KW-0812">Transmembrane</keyword>
<evidence type="ECO:0000256" key="3">
    <source>
        <dbReference type="ARBA" id="ARBA00022703"/>
    </source>
</evidence>
<evidence type="ECO:0000256" key="8">
    <source>
        <dbReference type="PROSITE-ProRule" id="PRU00206"/>
    </source>
</evidence>
<sequence>MINWTSDNINMLFTILVVLASVDLSCSAMKEVLQSQTPATYHHLDSSTGQLLTCHRCPPGHHMSAHCTATTQTVCTPCPSGHYTQYWNYLHKCLYCGTFCGEHQVVKEECSVLNDRVCECKGGYFWDADFCIRHTECPSGYGVKRRGTTETDTECEKCPHGSFSYSTSSRALCVNHTDCASLGRKTVLRGTCWHDNLCALSCEELKDGGGYHIIDKILIWTSVVYFKPKILKQNWWSIFYLLQTFMKLIFVYFCITLVLCISITLVLLTDKSKCFPRWQVSLNYSE</sequence>
<dbReference type="InterPro" id="IPR052459">
    <property type="entry name" value="TNFRSF_decoy_receptor"/>
</dbReference>
<keyword evidence="7" id="KW-0325">Glycoprotein</keyword>
<evidence type="ECO:0000313" key="12">
    <source>
        <dbReference type="EMBL" id="CDR00851.1"/>
    </source>
</evidence>
<name>A0A060Z9Z4_ONCMY</name>
<keyword evidence="6 8" id="KW-1015">Disulfide bond</keyword>
<dbReference type="InterPro" id="IPR001368">
    <property type="entry name" value="TNFR/NGFR_Cys_rich_reg"/>
</dbReference>
<dbReference type="PROSITE" id="PS50050">
    <property type="entry name" value="TNFR_NGFR_2"/>
    <property type="match status" value="1"/>
</dbReference>
<dbReference type="SUPFAM" id="SSF57586">
    <property type="entry name" value="TNF receptor-like"/>
    <property type="match status" value="2"/>
</dbReference>
<keyword evidence="5" id="KW-0677">Repeat</keyword>
<feature type="disulfide bond" evidence="8">
    <location>
        <begin position="100"/>
        <end position="118"/>
    </location>
</feature>
<reference evidence="12" key="2">
    <citation type="submission" date="2014-03" db="EMBL/GenBank/DDBJ databases">
        <authorList>
            <person name="Genoscope - CEA"/>
        </authorList>
    </citation>
    <scope>NUCLEOTIDE SEQUENCE</scope>
</reference>
<keyword evidence="3" id="KW-0053">Apoptosis</keyword>
<dbReference type="PANTHER" id="PTHR23097">
    <property type="entry name" value="TUMOR NECROSIS FACTOR RECEPTOR SUPERFAMILY MEMBER"/>
    <property type="match status" value="1"/>
</dbReference>
<comment type="subcellular location">
    <subcellularLocation>
        <location evidence="1">Secreted</location>
    </subcellularLocation>
</comment>
<feature type="chain" id="PRO_5001592829" description="TNFR-Cys domain-containing protein" evidence="10">
    <location>
        <begin position="29"/>
        <end position="286"/>
    </location>
</feature>
<evidence type="ECO:0000256" key="9">
    <source>
        <dbReference type="SAM" id="Phobius"/>
    </source>
</evidence>
<feature type="repeat" description="TNFR-Cys" evidence="8">
    <location>
        <begin position="77"/>
        <end position="118"/>
    </location>
</feature>
<reference evidence="12" key="1">
    <citation type="journal article" date="2014" name="Nat. Commun.">
        <title>The rainbow trout genome provides novel insights into evolution after whole-genome duplication in vertebrates.</title>
        <authorList>
            <person name="Berthelot C."/>
            <person name="Brunet F."/>
            <person name="Chalopin D."/>
            <person name="Juanchich A."/>
            <person name="Bernard M."/>
            <person name="Noel B."/>
            <person name="Bento P."/>
            <person name="Da Silva C."/>
            <person name="Labadie K."/>
            <person name="Alberti A."/>
            <person name="Aury J.M."/>
            <person name="Louis A."/>
            <person name="Dehais P."/>
            <person name="Bardou P."/>
            <person name="Montfort J."/>
            <person name="Klopp C."/>
            <person name="Cabau C."/>
            <person name="Gaspin C."/>
            <person name="Thorgaard G.H."/>
            <person name="Boussaha M."/>
            <person name="Quillet E."/>
            <person name="Guyomard R."/>
            <person name="Galiana D."/>
            <person name="Bobe J."/>
            <person name="Volff J.N."/>
            <person name="Genet C."/>
            <person name="Wincker P."/>
            <person name="Jaillon O."/>
            <person name="Roest Crollius H."/>
            <person name="Guiguen Y."/>
        </authorList>
    </citation>
    <scope>NUCLEOTIDE SEQUENCE [LARGE SCALE GENOMIC DNA]</scope>
</reference>